<keyword evidence="1" id="KW-0472">Membrane</keyword>
<evidence type="ECO:0000313" key="4">
    <source>
        <dbReference type="Proteomes" id="UP001196408"/>
    </source>
</evidence>
<dbReference type="InterPro" id="IPR010178">
    <property type="entry name" value="Lit"/>
</dbReference>
<dbReference type="Proteomes" id="UP001196408">
    <property type="component" value="Unassembled WGS sequence"/>
</dbReference>
<dbReference type="EMBL" id="JAHOEF010000033">
    <property type="protein sequence ID" value="MBV3382840.1"/>
    <property type="molecule type" value="Genomic_DNA"/>
</dbReference>
<comment type="caution">
    <text evidence="2">The sequence shown here is derived from an EMBL/GenBank/DDBJ whole genome shotgun (WGS) entry which is preliminary data.</text>
</comment>
<reference evidence="2 5" key="1">
    <citation type="submission" date="2021-06" db="EMBL/GenBank/DDBJ databases">
        <title>Collection of gut derived symbiotic bacterial strains cultured from healthy donors.</title>
        <authorList>
            <person name="Lin H."/>
            <person name="Littmann E."/>
            <person name="Pamer E.G."/>
        </authorList>
    </citation>
    <scope>NUCLEOTIDE SEQUENCE</scope>
    <source>
        <strain evidence="3 5">MSK.21.70</strain>
        <strain evidence="2">MSK.21.82</strain>
    </source>
</reference>
<feature type="transmembrane region" description="Helical" evidence="1">
    <location>
        <begin position="7"/>
        <end position="32"/>
    </location>
</feature>
<keyword evidence="1" id="KW-0812">Transmembrane</keyword>
<evidence type="ECO:0000256" key="1">
    <source>
        <dbReference type="SAM" id="Phobius"/>
    </source>
</evidence>
<dbReference type="AlphaFoldDB" id="A0AAW4MVY5"/>
<dbReference type="Pfam" id="PF07314">
    <property type="entry name" value="Lit"/>
    <property type="match status" value="1"/>
</dbReference>
<dbReference type="Proteomes" id="UP001197492">
    <property type="component" value="Unassembled WGS sequence"/>
</dbReference>
<evidence type="ECO:0000313" key="5">
    <source>
        <dbReference type="Proteomes" id="UP001197492"/>
    </source>
</evidence>
<gene>
    <name evidence="2" type="ORF">KSV97_06330</name>
    <name evidence="3" type="ORF">KSW06_06185</name>
</gene>
<keyword evidence="5" id="KW-1185">Reference proteome</keyword>
<feature type="transmembrane region" description="Helical" evidence="1">
    <location>
        <begin position="92"/>
        <end position="109"/>
    </location>
</feature>
<dbReference type="GeneID" id="301324114"/>
<dbReference type="NCBIfam" id="TIGR01906">
    <property type="entry name" value="integ_TIGR01906"/>
    <property type="match status" value="1"/>
</dbReference>
<keyword evidence="1" id="KW-1133">Transmembrane helix</keyword>
<protein>
    <submittedName>
        <fullName evidence="2">TIGR01906 family membrane protein</fullName>
    </submittedName>
</protein>
<evidence type="ECO:0000313" key="2">
    <source>
        <dbReference type="EMBL" id="MBV3382840.1"/>
    </source>
</evidence>
<evidence type="ECO:0000313" key="3">
    <source>
        <dbReference type="EMBL" id="MBV3392842.1"/>
    </source>
</evidence>
<name>A0AAW4MVY5_9FIRM</name>
<organism evidence="2 4">
    <name type="scientific">Catenibacterium mitsuokai</name>
    <dbReference type="NCBI Taxonomy" id="100886"/>
    <lineage>
        <taxon>Bacteria</taxon>
        <taxon>Bacillati</taxon>
        <taxon>Bacillota</taxon>
        <taxon>Erysipelotrichia</taxon>
        <taxon>Erysipelotrichales</taxon>
        <taxon>Coprobacillaceae</taxon>
        <taxon>Catenibacterium</taxon>
    </lineage>
</organism>
<accession>A0AAW4MVY5</accession>
<dbReference type="EMBL" id="JAHOEL010000031">
    <property type="protein sequence ID" value="MBV3392842.1"/>
    <property type="molecule type" value="Genomic_DNA"/>
</dbReference>
<sequence>MKKFKGILLTVCLTFLIIDCAILSVTFVPVLYPSSLIASNIGVSEKVVRESYMTIIHYLSLFSHKALSTPAFPMTKNTAFHFYEVKVLMNRLEVIGLVVLIGTIYLIYSTVKEKDYRPFKWAGFTTLGLVFIVGGTAYVDFDGAFTMMHHVLFNNNYWLINPDIDPIINIFPESYFVTLGIALFSLIGIGVLINLGIYFKHIYCINTNK</sequence>
<proteinExistence type="predicted"/>
<feature type="transmembrane region" description="Helical" evidence="1">
    <location>
        <begin position="175"/>
        <end position="199"/>
    </location>
</feature>
<feature type="transmembrane region" description="Helical" evidence="1">
    <location>
        <begin position="121"/>
        <end position="139"/>
    </location>
</feature>
<dbReference type="RefSeq" id="WP_217747665.1">
    <property type="nucleotide sequence ID" value="NZ_JAHOEB010000030.1"/>
</dbReference>